<reference evidence="1" key="1">
    <citation type="submission" date="2020-08" db="EMBL/GenBank/DDBJ databases">
        <authorList>
            <person name="Hu Y."/>
            <person name="Nguyen S.V."/>
            <person name="Li F."/>
            <person name="Fanning S."/>
        </authorList>
    </citation>
    <scope>NUCLEOTIDE SEQUENCE</scope>
    <source>
        <strain evidence="1">SYSU D8009</strain>
    </source>
</reference>
<dbReference type="Proteomes" id="UP000600101">
    <property type="component" value="Unassembled WGS sequence"/>
</dbReference>
<accession>A0A9X0R372</accession>
<dbReference type="Pfam" id="PF14235">
    <property type="entry name" value="DUF4337"/>
    <property type="match status" value="1"/>
</dbReference>
<dbReference type="InterPro" id="IPR025570">
    <property type="entry name" value="DUF4337"/>
</dbReference>
<dbReference type="EMBL" id="JACOMF010000079">
    <property type="protein sequence ID" value="MBC4018785.1"/>
    <property type="molecule type" value="Genomic_DNA"/>
</dbReference>
<organism evidence="1 2">
    <name type="scientific">Siccirubricoccus deserti</name>
    <dbReference type="NCBI Taxonomy" id="2013562"/>
    <lineage>
        <taxon>Bacteria</taxon>
        <taxon>Pseudomonadati</taxon>
        <taxon>Pseudomonadota</taxon>
        <taxon>Alphaproteobacteria</taxon>
        <taxon>Acetobacterales</taxon>
        <taxon>Roseomonadaceae</taxon>
        <taxon>Siccirubricoccus</taxon>
    </lineage>
</organism>
<protein>
    <submittedName>
        <fullName evidence="1">DUF4337 family protein</fullName>
    </submittedName>
</protein>
<dbReference type="AlphaFoldDB" id="A0A9X0R372"/>
<sequence length="111" mass="11986">MSDNPAAEAAEKASENKRVALLIAALALALALTEVAGDDAKTEAQMKNVESANLWAFFQAQTIRQTVLGAEADRATFDASQIADPVARAALEQQVQRWRGTIGRWESELLC</sequence>
<keyword evidence="2" id="KW-1185">Reference proteome</keyword>
<evidence type="ECO:0000313" key="1">
    <source>
        <dbReference type="EMBL" id="MBC4018785.1"/>
    </source>
</evidence>
<gene>
    <name evidence="1" type="ORF">H7965_26360</name>
</gene>
<proteinExistence type="predicted"/>
<evidence type="ECO:0000313" key="2">
    <source>
        <dbReference type="Proteomes" id="UP000600101"/>
    </source>
</evidence>
<comment type="caution">
    <text evidence="1">The sequence shown here is derived from an EMBL/GenBank/DDBJ whole genome shotgun (WGS) entry which is preliminary data.</text>
</comment>
<dbReference type="RefSeq" id="WP_186773526.1">
    <property type="nucleotide sequence ID" value="NZ_JACOMF010000079.1"/>
</dbReference>
<name>A0A9X0R372_9PROT</name>